<reference evidence="2" key="1">
    <citation type="journal article" date="2019" name="Int. J. Syst. Evol. Microbiol.">
        <title>The Global Catalogue of Microorganisms (GCM) 10K type strain sequencing project: providing services to taxonomists for standard genome sequencing and annotation.</title>
        <authorList>
            <consortium name="The Broad Institute Genomics Platform"/>
            <consortium name="The Broad Institute Genome Sequencing Center for Infectious Disease"/>
            <person name="Wu L."/>
            <person name="Ma J."/>
        </authorList>
    </citation>
    <scope>NUCLEOTIDE SEQUENCE [LARGE SCALE GENOMIC DNA]</scope>
    <source>
        <strain evidence="2">CGMCC 1.10759</strain>
    </source>
</reference>
<gene>
    <name evidence="1" type="ORF">ACFPN2_09365</name>
</gene>
<dbReference type="EMBL" id="JBHSDU010000003">
    <property type="protein sequence ID" value="MFC4309287.1"/>
    <property type="molecule type" value="Genomic_DNA"/>
</dbReference>
<keyword evidence="2" id="KW-1185">Reference proteome</keyword>
<comment type="caution">
    <text evidence="1">The sequence shown here is derived from an EMBL/GenBank/DDBJ whole genome shotgun (WGS) entry which is preliminary data.</text>
</comment>
<protein>
    <submittedName>
        <fullName evidence="1">Uncharacterized protein</fullName>
    </submittedName>
</protein>
<name>A0ABV8SQN4_9GAMM</name>
<dbReference type="RefSeq" id="WP_380596344.1">
    <property type="nucleotide sequence ID" value="NZ_JBHSDU010000003.1"/>
</dbReference>
<proteinExistence type="predicted"/>
<organism evidence="1 2">
    <name type="scientific">Steroidobacter flavus</name>
    <dbReference type="NCBI Taxonomy" id="1842136"/>
    <lineage>
        <taxon>Bacteria</taxon>
        <taxon>Pseudomonadati</taxon>
        <taxon>Pseudomonadota</taxon>
        <taxon>Gammaproteobacteria</taxon>
        <taxon>Steroidobacterales</taxon>
        <taxon>Steroidobacteraceae</taxon>
        <taxon>Steroidobacter</taxon>
    </lineage>
</organism>
<evidence type="ECO:0000313" key="1">
    <source>
        <dbReference type="EMBL" id="MFC4309287.1"/>
    </source>
</evidence>
<dbReference type="Proteomes" id="UP001595904">
    <property type="component" value="Unassembled WGS sequence"/>
</dbReference>
<sequence length="131" mass="15115">MIQVFRIVKDERYQFIYEVNWGGEHPSLTTAEAPLLENWQPYEMFVDKPAKRRGDFLFLPLEYMVCRPELAAGLSDCIEGDVQQLPVRIKDDPSEFLVWNITNFLDVLNLAQTKYRYPPTQEVCAGGLGLS</sequence>
<accession>A0ABV8SQN4</accession>
<evidence type="ECO:0000313" key="2">
    <source>
        <dbReference type="Proteomes" id="UP001595904"/>
    </source>
</evidence>